<dbReference type="PANTHER" id="PTHR10082">
    <property type="entry name" value="INTEGRIN BETA SUBUNIT"/>
    <property type="match status" value="1"/>
</dbReference>
<keyword evidence="8" id="KW-1133">Transmembrane helix</keyword>
<evidence type="ECO:0000313" key="16">
    <source>
        <dbReference type="EMBL" id="KAK8719820.1"/>
    </source>
</evidence>
<organism evidence="16 17">
    <name type="scientific">Cherax quadricarinatus</name>
    <name type="common">Australian red claw crayfish</name>
    <dbReference type="NCBI Taxonomy" id="27406"/>
    <lineage>
        <taxon>Eukaryota</taxon>
        <taxon>Metazoa</taxon>
        <taxon>Ecdysozoa</taxon>
        <taxon>Arthropoda</taxon>
        <taxon>Crustacea</taxon>
        <taxon>Multicrustacea</taxon>
        <taxon>Malacostraca</taxon>
        <taxon>Eumalacostraca</taxon>
        <taxon>Eucarida</taxon>
        <taxon>Decapoda</taxon>
        <taxon>Pleocyemata</taxon>
        <taxon>Astacidea</taxon>
        <taxon>Parastacoidea</taxon>
        <taxon>Parastacidae</taxon>
        <taxon>Cherax</taxon>
    </lineage>
</organism>
<dbReference type="InterPro" id="IPR057243">
    <property type="entry name" value="Integrin_I-EGF_CS"/>
</dbReference>
<dbReference type="PROSITE" id="PS00243">
    <property type="entry name" value="I_EGF_1"/>
    <property type="match status" value="2"/>
</dbReference>
<feature type="region of interest" description="Disordered" evidence="13">
    <location>
        <begin position="131"/>
        <end position="154"/>
    </location>
</feature>
<evidence type="ECO:0000256" key="1">
    <source>
        <dbReference type="ARBA" id="ARBA00004251"/>
    </source>
</evidence>
<dbReference type="AlphaFoldDB" id="A0AAW0VSI4"/>
<dbReference type="SUPFAM" id="SSF57196">
    <property type="entry name" value="EGF/Laminin"/>
    <property type="match status" value="2"/>
</dbReference>
<dbReference type="GO" id="GO:0016477">
    <property type="term" value="P:cell migration"/>
    <property type="evidence" value="ECO:0007669"/>
    <property type="project" value="TreeGrafter"/>
</dbReference>
<dbReference type="SUPFAM" id="SSF69687">
    <property type="entry name" value="Integrin beta tail domain"/>
    <property type="match status" value="1"/>
</dbReference>
<accession>A0AAW0VSI4</accession>
<dbReference type="FunFam" id="2.10.25.10:FF:000036">
    <property type="entry name" value="Integrin beta"/>
    <property type="match status" value="1"/>
</dbReference>
<dbReference type="InterPro" id="IPR012896">
    <property type="entry name" value="Integrin_bsu_tail"/>
</dbReference>
<keyword evidence="12" id="KW-0325">Glycoprotein</keyword>
<keyword evidence="11" id="KW-1015">Disulfide bond</keyword>
<keyword evidence="9" id="KW-0401">Integrin</keyword>
<evidence type="ECO:0000313" key="17">
    <source>
        <dbReference type="Proteomes" id="UP001445076"/>
    </source>
</evidence>
<dbReference type="PROSITE" id="PS51257">
    <property type="entry name" value="PROKAR_LIPOPROTEIN"/>
    <property type="match status" value="1"/>
</dbReference>
<feature type="compositionally biased region" description="Basic residues" evidence="13">
    <location>
        <begin position="36"/>
        <end position="49"/>
    </location>
</feature>
<proteinExistence type="inferred from homology"/>
<dbReference type="GO" id="GO:0033627">
    <property type="term" value="P:cell adhesion mediated by integrin"/>
    <property type="evidence" value="ECO:0007669"/>
    <property type="project" value="TreeGrafter"/>
</dbReference>
<evidence type="ECO:0000256" key="14">
    <source>
        <dbReference type="SAM" id="SignalP"/>
    </source>
</evidence>
<dbReference type="GO" id="GO:0007160">
    <property type="term" value="P:cell-matrix adhesion"/>
    <property type="evidence" value="ECO:0007669"/>
    <property type="project" value="TreeGrafter"/>
</dbReference>
<dbReference type="Gene3D" id="2.10.25.10">
    <property type="entry name" value="Laminin"/>
    <property type="match status" value="3"/>
</dbReference>
<keyword evidence="17" id="KW-1185">Reference proteome</keyword>
<evidence type="ECO:0000256" key="10">
    <source>
        <dbReference type="ARBA" id="ARBA00023136"/>
    </source>
</evidence>
<keyword evidence="7" id="KW-0677">Repeat</keyword>
<comment type="subcellular location">
    <subcellularLocation>
        <location evidence="1">Cell membrane</location>
        <topology evidence="1">Single-pass type I membrane protein</topology>
    </subcellularLocation>
</comment>
<evidence type="ECO:0000256" key="9">
    <source>
        <dbReference type="ARBA" id="ARBA00023037"/>
    </source>
</evidence>
<dbReference type="InterPro" id="IPR015812">
    <property type="entry name" value="Integrin_bsu"/>
</dbReference>
<evidence type="ECO:0000256" key="2">
    <source>
        <dbReference type="ARBA" id="ARBA00007449"/>
    </source>
</evidence>
<evidence type="ECO:0000256" key="7">
    <source>
        <dbReference type="ARBA" id="ARBA00022737"/>
    </source>
</evidence>
<keyword evidence="5" id="KW-0812">Transmembrane</keyword>
<gene>
    <name evidence="16" type="ORF">OTU49_013757</name>
</gene>
<evidence type="ECO:0000256" key="3">
    <source>
        <dbReference type="ARBA" id="ARBA00022475"/>
    </source>
</evidence>
<evidence type="ECO:0000256" key="12">
    <source>
        <dbReference type="ARBA" id="ARBA00023180"/>
    </source>
</evidence>
<keyword evidence="10" id="KW-0472">Membrane</keyword>
<dbReference type="PROSITE" id="PS52047">
    <property type="entry name" value="I_EGF_2"/>
    <property type="match status" value="1"/>
</dbReference>
<evidence type="ECO:0000256" key="4">
    <source>
        <dbReference type="ARBA" id="ARBA00022536"/>
    </source>
</evidence>
<keyword evidence="6 14" id="KW-0732">Signal</keyword>
<name>A0AAW0VSI4_CHEQU</name>
<dbReference type="GO" id="GO:0009986">
    <property type="term" value="C:cell surface"/>
    <property type="evidence" value="ECO:0007669"/>
    <property type="project" value="TreeGrafter"/>
</dbReference>
<dbReference type="InterPro" id="IPR013111">
    <property type="entry name" value="EGF_extracell"/>
</dbReference>
<feature type="region of interest" description="Disordered" evidence="13">
    <location>
        <begin position="33"/>
        <end position="101"/>
    </location>
</feature>
<dbReference type="GO" id="GO:0007229">
    <property type="term" value="P:integrin-mediated signaling pathway"/>
    <property type="evidence" value="ECO:0007669"/>
    <property type="project" value="UniProtKB-KW"/>
</dbReference>
<protein>
    <recommendedName>
        <fullName evidence="15">Integrin beta subunit tail domain-containing protein</fullName>
    </recommendedName>
</protein>
<dbReference type="GO" id="GO:0005925">
    <property type="term" value="C:focal adhesion"/>
    <property type="evidence" value="ECO:0007669"/>
    <property type="project" value="TreeGrafter"/>
</dbReference>
<feature type="signal peptide" evidence="14">
    <location>
        <begin position="1"/>
        <end position="23"/>
    </location>
</feature>
<dbReference type="SMART" id="SM01242">
    <property type="entry name" value="Integrin_B_tail"/>
    <property type="match status" value="1"/>
</dbReference>
<dbReference type="Pfam" id="PF07974">
    <property type="entry name" value="EGF_2"/>
    <property type="match status" value="1"/>
</dbReference>
<dbReference type="PANTHER" id="PTHR10082:SF60">
    <property type="entry name" value="INTEGRIN BETA-PS"/>
    <property type="match status" value="1"/>
</dbReference>
<keyword evidence="4" id="KW-0245">EGF-like domain</keyword>
<evidence type="ECO:0000256" key="8">
    <source>
        <dbReference type="ARBA" id="ARBA00022989"/>
    </source>
</evidence>
<dbReference type="EMBL" id="JARKIK010001273">
    <property type="protein sequence ID" value="KAK8719820.1"/>
    <property type="molecule type" value="Genomic_DNA"/>
</dbReference>
<feature type="domain" description="Integrin beta subunit tail" evidence="15">
    <location>
        <begin position="287"/>
        <end position="362"/>
    </location>
</feature>
<evidence type="ECO:0000256" key="13">
    <source>
        <dbReference type="SAM" id="MobiDB-lite"/>
    </source>
</evidence>
<dbReference type="FunFam" id="2.10.25.10:FF:000098">
    <property type="entry name" value="Integrin beta"/>
    <property type="match status" value="1"/>
</dbReference>
<evidence type="ECO:0000259" key="15">
    <source>
        <dbReference type="SMART" id="SM01242"/>
    </source>
</evidence>
<dbReference type="Proteomes" id="UP001445076">
    <property type="component" value="Unassembled WGS sequence"/>
</dbReference>
<evidence type="ECO:0000256" key="11">
    <source>
        <dbReference type="ARBA" id="ARBA00023157"/>
    </source>
</evidence>
<feature type="chain" id="PRO_5043777141" description="Integrin beta subunit tail domain-containing protein" evidence="14">
    <location>
        <begin position="24"/>
        <end position="362"/>
    </location>
</feature>
<dbReference type="GO" id="GO:0098609">
    <property type="term" value="P:cell-cell adhesion"/>
    <property type="evidence" value="ECO:0007669"/>
    <property type="project" value="TreeGrafter"/>
</dbReference>
<dbReference type="InterPro" id="IPR036349">
    <property type="entry name" value="Integrin_bsu_tail_dom_sf"/>
</dbReference>
<comment type="similarity">
    <text evidence="2">Belongs to the integrin beta chain family.</text>
</comment>
<reference evidence="16 17" key="1">
    <citation type="journal article" date="2024" name="BMC Genomics">
        <title>Genome assembly of redclaw crayfish (Cherax quadricarinatus) provides insights into its immune adaptation and hypoxia tolerance.</title>
        <authorList>
            <person name="Liu Z."/>
            <person name="Zheng J."/>
            <person name="Li H."/>
            <person name="Fang K."/>
            <person name="Wang S."/>
            <person name="He J."/>
            <person name="Zhou D."/>
            <person name="Weng S."/>
            <person name="Chi M."/>
            <person name="Gu Z."/>
            <person name="He J."/>
            <person name="Li F."/>
            <person name="Wang M."/>
        </authorList>
    </citation>
    <scope>NUCLEOTIDE SEQUENCE [LARGE SCALE GENOMIC DNA]</scope>
    <source>
        <strain evidence="16">ZL_2023a</strain>
    </source>
</reference>
<dbReference type="GO" id="GO:0008305">
    <property type="term" value="C:integrin complex"/>
    <property type="evidence" value="ECO:0007669"/>
    <property type="project" value="TreeGrafter"/>
</dbReference>
<sequence length="362" mass="40337">MMTFWKWGASAVIVLIIACSCLGQERQYEHQDSAVHNHHGNGRNARGRFKSPTDEMDDDRVLTREERRRQREERQLARSERRDERRRQKEDGRRTGHDRRHEVSAEVVDLAWLRANLSSLWREFRAFTKQQGHGHTNRGSLTRERSETSEASEVTEDYASCPTGVDGCRGNGGQICSGHGKCSCGHCQCNSDYYGSTCQCSDYTCDLYDGMVCGGPSRGQCRCGGCVCRPGYVGEACNCPTQTQTCILPGNNSICSNKGTCVCGRCSCGDGFKGMYCEDSAYAAGVCEKLKPCVLCKAWKWELSTCDQCQITVTTVDILEPSMTTCVMVNSGCILKYSYSLQVLGIYNVLVERNNECPPQID</sequence>
<dbReference type="GO" id="GO:0005178">
    <property type="term" value="F:integrin binding"/>
    <property type="evidence" value="ECO:0007669"/>
    <property type="project" value="TreeGrafter"/>
</dbReference>
<evidence type="ECO:0000256" key="6">
    <source>
        <dbReference type="ARBA" id="ARBA00022729"/>
    </source>
</evidence>
<dbReference type="Gene3D" id="4.10.1240.30">
    <property type="match status" value="1"/>
</dbReference>
<keyword evidence="3" id="KW-1003">Cell membrane</keyword>
<evidence type="ECO:0000256" key="5">
    <source>
        <dbReference type="ARBA" id="ARBA00022692"/>
    </source>
</evidence>
<feature type="compositionally biased region" description="Basic and acidic residues" evidence="13">
    <location>
        <begin position="59"/>
        <end position="101"/>
    </location>
</feature>
<comment type="caution">
    <text evidence="16">The sequence shown here is derived from an EMBL/GenBank/DDBJ whole genome shotgun (WGS) entry which is preliminary data.</text>
</comment>